<keyword evidence="2" id="KW-1185">Reference proteome</keyword>
<comment type="caution">
    <text evidence="1">The sequence shown here is derived from an EMBL/GenBank/DDBJ whole genome shotgun (WGS) entry which is preliminary data.</text>
</comment>
<protein>
    <submittedName>
        <fullName evidence="1">Uncharacterized protein</fullName>
    </submittedName>
</protein>
<sequence length="133" mass="14244">MMEATQVRSLVSNANASALYKNTMLKRCKALELVERAASQKAVVVFSLSTCCLCHAVKRLLCSLGVAPAVYEIDQEHDGPEIEGALKRLAEGEQGVPAVFIGNRYIGGLHQLIAAHVCGALVPQLKEAGALWL</sequence>
<accession>A0ACC2BSG6</accession>
<reference evidence="2" key="1">
    <citation type="journal article" date="2024" name="Proc. Natl. Acad. Sci. U.S.A.">
        <title>Extraordinary preservation of gene collinearity over three hundred million years revealed in homosporous lycophytes.</title>
        <authorList>
            <person name="Li C."/>
            <person name="Wickell D."/>
            <person name="Kuo L.Y."/>
            <person name="Chen X."/>
            <person name="Nie B."/>
            <person name="Liao X."/>
            <person name="Peng D."/>
            <person name="Ji J."/>
            <person name="Jenkins J."/>
            <person name="Williams M."/>
            <person name="Shu S."/>
            <person name="Plott C."/>
            <person name="Barry K."/>
            <person name="Rajasekar S."/>
            <person name="Grimwood J."/>
            <person name="Han X."/>
            <person name="Sun S."/>
            <person name="Hou Z."/>
            <person name="He W."/>
            <person name="Dai G."/>
            <person name="Sun C."/>
            <person name="Schmutz J."/>
            <person name="Leebens-Mack J.H."/>
            <person name="Li F.W."/>
            <person name="Wang L."/>
        </authorList>
    </citation>
    <scope>NUCLEOTIDE SEQUENCE [LARGE SCALE GENOMIC DNA]</scope>
    <source>
        <strain evidence="2">cv. PW_Plant_1</strain>
    </source>
</reference>
<evidence type="ECO:0000313" key="2">
    <source>
        <dbReference type="Proteomes" id="UP001162992"/>
    </source>
</evidence>
<dbReference type="EMBL" id="CM055104">
    <property type="protein sequence ID" value="KAJ7532710.1"/>
    <property type="molecule type" value="Genomic_DNA"/>
</dbReference>
<proteinExistence type="predicted"/>
<gene>
    <name evidence="1" type="ORF">O6H91_13G015700</name>
</gene>
<name>A0ACC2BSG6_DIPCM</name>
<dbReference type="Proteomes" id="UP001162992">
    <property type="component" value="Chromosome 13"/>
</dbReference>
<organism evidence="1 2">
    <name type="scientific">Diphasiastrum complanatum</name>
    <name type="common">Issler's clubmoss</name>
    <name type="synonym">Lycopodium complanatum</name>
    <dbReference type="NCBI Taxonomy" id="34168"/>
    <lineage>
        <taxon>Eukaryota</taxon>
        <taxon>Viridiplantae</taxon>
        <taxon>Streptophyta</taxon>
        <taxon>Embryophyta</taxon>
        <taxon>Tracheophyta</taxon>
        <taxon>Lycopodiopsida</taxon>
        <taxon>Lycopodiales</taxon>
        <taxon>Lycopodiaceae</taxon>
        <taxon>Lycopodioideae</taxon>
        <taxon>Diphasiastrum</taxon>
    </lineage>
</organism>
<evidence type="ECO:0000313" key="1">
    <source>
        <dbReference type="EMBL" id="KAJ7532710.1"/>
    </source>
</evidence>